<dbReference type="Proteomes" id="UP001500449">
    <property type="component" value="Unassembled WGS sequence"/>
</dbReference>
<protein>
    <submittedName>
        <fullName evidence="5">ABC transporter ATP-binding protein</fullName>
    </submittedName>
</protein>
<dbReference type="InterPro" id="IPR017871">
    <property type="entry name" value="ABC_transporter-like_CS"/>
</dbReference>
<dbReference type="PROSITE" id="PS50893">
    <property type="entry name" value="ABC_TRANSPORTER_2"/>
    <property type="match status" value="1"/>
</dbReference>
<evidence type="ECO:0000313" key="5">
    <source>
        <dbReference type="EMBL" id="GAA1835352.1"/>
    </source>
</evidence>
<evidence type="ECO:0000256" key="1">
    <source>
        <dbReference type="ARBA" id="ARBA00022448"/>
    </source>
</evidence>
<dbReference type="InterPro" id="IPR027417">
    <property type="entry name" value="P-loop_NTPase"/>
</dbReference>
<dbReference type="SMART" id="SM00382">
    <property type="entry name" value="AAA"/>
    <property type="match status" value="1"/>
</dbReference>
<dbReference type="GO" id="GO:0005524">
    <property type="term" value="F:ATP binding"/>
    <property type="evidence" value="ECO:0007669"/>
    <property type="project" value="UniProtKB-KW"/>
</dbReference>
<dbReference type="PANTHER" id="PTHR42788:SF13">
    <property type="entry name" value="ALIPHATIC SULFONATES IMPORT ATP-BINDING PROTEIN SSUB"/>
    <property type="match status" value="1"/>
</dbReference>
<evidence type="ECO:0000313" key="6">
    <source>
        <dbReference type="Proteomes" id="UP001500449"/>
    </source>
</evidence>
<dbReference type="SUPFAM" id="SSF52540">
    <property type="entry name" value="P-loop containing nucleoside triphosphate hydrolases"/>
    <property type="match status" value="1"/>
</dbReference>
<dbReference type="PANTHER" id="PTHR42788">
    <property type="entry name" value="TAURINE IMPORT ATP-BINDING PROTEIN-RELATED"/>
    <property type="match status" value="1"/>
</dbReference>
<organism evidence="5 6">
    <name type="scientific">Pseudonocardia ailaonensis</name>
    <dbReference type="NCBI Taxonomy" id="367279"/>
    <lineage>
        <taxon>Bacteria</taxon>
        <taxon>Bacillati</taxon>
        <taxon>Actinomycetota</taxon>
        <taxon>Actinomycetes</taxon>
        <taxon>Pseudonocardiales</taxon>
        <taxon>Pseudonocardiaceae</taxon>
        <taxon>Pseudonocardia</taxon>
    </lineage>
</organism>
<sequence>MAVKSAGAVDLAAAPRAEATGHTAAPAFRLRDLVLEYREGTQVVRPIDGVDLEVPQGEFTCILGPSGHGKSTLLRCLAGLIAPAGGTVEAAGEQVSGPGADRGMVFQQDAIPMWLRVEDNVAFGPRMRGVPPREYRERVDRLITEVGLDDRRRAWPRQLSGGMRKRVAIAAVFANDPDVLLMDEPFSALDFFTRSRLQNLLLQLWAETGKTICFVTHDIDEALVLADRIVVVKDGGIAMDVPVAFPRPRGEELRALPEAQDLRRELLDILGEG</sequence>
<keyword evidence="2" id="KW-0547">Nucleotide-binding</keyword>
<reference evidence="5 6" key="1">
    <citation type="journal article" date="2019" name="Int. J. Syst. Evol. Microbiol.">
        <title>The Global Catalogue of Microorganisms (GCM) 10K type strain sequencing project: providing services to taxonomists for standard genome sequencing and annotation.</title>
        <authorList>
            <consortium name="The Broad Institute Genomics Platform"/>
            <consortium name="The Broad Institute Genome Sequencing Center for Infectious Disease"/>
            <person name="Wu L."/>
            <person name="Ma J."/>
        </authorList>
    </citation>
    <scope>NUCLEOTIDE SEQUENCE [LARGE SCALE GENOMIC DNA]</scope>
    <source>
        <strain evidence="5 6">JCM 16009</strain>
    </source>
</reference>
<keyword evidence="3 5" id="KW-0067">ATP-binding</keyword>
<gene>
    <name evidence="5" type="ORF">GCM10009836_12180</name>
</gene>
<evidence type="ECO:0000256" key="3">
    <source>
        <dbReference type="ARBA" id="ARBA00022840"/>
    </source>
</evidence>
<accession>A0ABN2MQN4</accession>
<comment type="caution">
    <text evidence="5">The sequence shown here is derived from an EMBL/GenBank/DDBJ whole genome shotgun (WGS) entry which is preliminary data.</text>
</comment>
<dbReference type="Gene3D" id="3.40.50.300">
    <property type="entry name" value="P-loop containing nucleotide triphosphate hydrolases"/>
    <property type="match status" value="1"/>
</dbReference>
<dbReference type="InterPro" id="IPR003593">
    <property type="entry name" value="AAA+_ATPase"/>
</dbReference>
<dbReference type="CDD" id="cd03293">
    <property type="entry name" value="ABC_NrtD_SsuB_transporters"/>
    <property type="match status" value="1"/>
</dbReference>
<name>A0ABN2MQN4_9PSEU</name>
<dbReference type="PROSITE" id="PS00211">
    <property type="entry name" value="ABC_TRANSPORTER_1"/>
    <property type="match status" value="1"/>
</dbReference>
<evidence type="ECO:0000256" key="2">
    <source>
        <dbReference type="ARBA" id="ARBA00022741"/>
    </source>
</evidence>
<feature type="domain" description="ABC transporter" evidence="4">
    <location>
        <begin position="28"/>
        <end position="259"/>
    </location>
</feature>
<dbReference type="Pfam" id="PF00005">
    <property type="entry name" value="ABC_tran"/>
    <property type="match status" value="1"/>
</dbReference>
<dbReference type="EMBL" id="BAAAQK010000003">
    <property type="protein sequence ID" value="GAA1835352.1"/>
    <property type="molecule type" value="Genomic_DNA"/>
</dbReference>
<keyword evidence="6" id="KW-1185">Reference proteome</keyword>
<dbReference type="InterPro" id="IPR050166">
    <property type="entry name" value="ABC_transporter_ATP-bind"/>
</dbReference>
<keyword evidence="1" id="KW-0813">Transport</keyword>
<evidence type="ECO:0000259" key="4">
    <source>
        <dbReference type="PROSITE" id="PS50893"/>
    </source>
</evidence>
<dbReference type="InterPro" id="IPR003439">
    <property type="entry name" value="ABC_transporter-like_ATP-bd"/>
</dbReference>
<proteinExistence type="predicted"/>